<protein>
    <submittedName>
        <fullName evidence="2">Uncharacterized protein</fullName>
    </submittedName>
</protein>
<comment type="caution">
    <text evidence="2">The sequence shown here is derived from an EMBL/GenBank/DDBJ whole genome shotgun (WGS) entry which is preliminary data.</text>
</comment>
<dbReference type="EMBL" id="QUSF01000138">
    <property type="protein sequence ID" value="RLV89796.1"/>
    <property type="molecule type" value="Genomic_DNA"/>
</dbReference>
<sequence>MRRSIRRCPSQICSWSLPAGAVCKEDTQLCAQVSSNGSLHTGTGMPAILSTTHIPKNPRCINTDRMRNPSERKSPQNKSHGVWIAHGLSKKQTLLDRNMQVPDGFQLLVSAQKDTGGKELRCVYGLNERTPDILVLRGIQGMSVGKDASVKATK</sequence>
<dbReference type="AlphaFoldDB" id="A0A3L8RYY9"/>
<evidence type="ECO:0000313" key="3">
    <source>
        <dbReference type="Proteomes" id="UP000276834"/>
    </source>
</evidence>
<name>A0A3L8RYY9_CHLGU</name>
<gene>
    <name evidence="2" type="ORF">DV515_00014706</name>
</gene>
<reference evidence="2 3" key="1">
    <citation type="journal article" date="2018" name="Proc. R. Soc. B">
        <title>A non-coding region near Follistatin controls head colour polymorphism in the Gouldian finch.</title>
        <authorList>
            <person name="Toomey M.B."/>
            <person name="Marques C.I."/>
            <person name="Andrade P."/>
            <person name="Araujo P.M."/>
            <person name="Sabatino S."/>
            <person name="Gazda M.A."/>
            <person name="Afonso S."/>
            <person name="Lopes R.J."/>
            <person name="Corbo J.C."/>
            <person name="Carneiro M."/>
        </authorList>
    </citation>
    <scope>NUCLEOTIDE SEQUENCE [LARGE SCALE GENOMIC DNA]</scope>
    <source>
        <strain evidence="2">Red01</strain>
        <tissue evidence="2">Muscle</tissue>
    </source>
</reference>
<evidence type="ECO:0000256" key="1">
    <source>
        <dbReference type="SAM" id="MobiDB-lite"/>
    </source>
</evidence>
<proteinExistence type="predicted"/>
<accession>A0A3L8RYY9</accession>
<feature type="region of interest" description="Disordered" evidence="1">
    <location>
        <begin position="49"/>
        <end position="83"/>
    </location>
</feature>
<feature type="compositionally biased region" description="Basic and acidic residues" evidence="1">
    <location>
        <begin position="62"/>
        <end position="74"/>
    </location>
</feature>
<dbReference type="Proteomes" id="UP000276834">
    <property type="component" value="Unassembled WGS sequence"/>
</dbReference>
<evidence type="ECO:0000313" key="2">
    <source>
        <dbReference type="EMBL" id="RLV89796.1"/>
    </source>
</evidence>
<organism evidence="2 3">
    <name type="scientific">Chloebia gouldiae</name>
    <name type="common">Gouldian finch</name>
    <name type="synonym">Erythrura gouldiae</name>
    <dbReference type="NCBI Taxonomy" id="44316"/>
    <lineage>
        <taxon>Eukaryota</taxon>
        <taxon>Metazoa</taxon>
        <taxon>Chordata</taxon>
        <taxon>Craniata</taxon>
        <taxon>Vertebrata</taxon>
        <taxon>Euteleostomi</taxon>
        <taxon>Archelosauria</taxon>
        <taxon>Archosauria</taxon>
        <taxon>Dinosauria</taxon>
        <taxon>Saurischia</taxon>
        <taxon>Theropoda</taxon>
        <taxon>Coelurosauria</taxon>
        <taxon>Aves</taxon>
        <taxon>Neognathae</taxon>
        <taxon>Neoaves</taxon>
        <taxon>Telluraves</taxon>
        <taxon>Australaves</taxon>
        <taxon>Passeriformes</taxon>
        <taxon>Passeroidea</taxon>
        <taxon>Passeridae</taxon>
        <taxon>Chloebia</taxon>
    </lineage>
</organism>
<keyword evidence="3" id="KW-1185">Reference proteome</keyword>